<gene>
    <name evidence="2" type="ORF">K7C98_15805</name>
</gene>
<name>A0ABS7TR56_9BACT</name>
<evidence type="ECO:0000313" key="3">
    <source>
        <dbReference type="Proteomes" id="UP001139031"/>
    </source>
</evidence>
<keyword evidence="1" id="KW-0732">Signal</keyword>
<comment type="caution">
    <text evidence="2">The sequence shown here is derived from an EMBL/GenBank/DDBJ whole genome shotgun (WGS) entry which is preliminary data.</text>
</comment>
<evidence type="ECO:0000256" key="1">
    <source>
        <dbReference type="SAM" id="SignalP"/>
    </source>
</evidence>
<feature type="chain" id="PRO_5046779475" description="Ig-like domain-containing protein" evidence="1">
    <location>
        <begin position="39"/>
        <end position="180"/>
    </location>
</feature>
<dbReference type="EMBL" id="JAIRAU010000019">
    <property type="protein sequence ID" value="MBZ5710727.1"/>
    <property type="molecule type" value="Genomic_DNA"/>
</dbReference>
<accession>A0ABS7TR56</accession>
<sequence length="180" mass="18798">MSIYYWKKTRRRNKFRAVLVTIGVVVSTCLFQTPRAMAVTVLTCTGSQSTTFSPGLTYTPQPVTASTSITYNCLGGAVTSGTTVVNAKLPAASCADLQSSTGTTFITWNTGEVTGYEWTSTRANVAGNLVTTAVGVVKTGKFLMGTVTYTSVSPNVLTNACASPKGLTNQTGPATLSIQG</sequence>
<dbReference type="Proteomes" id="UP001139031">
    <property type="component" value="Unassembled WGS sequence"/>
</dbReference>
<evidence type="ECO:0000313" key="2">
    <source>
        <dbReference type="EMBL" id="MBZ5710727.1"/>
    </source>
</evidence>
<feature type="signal peptide" evidence="1">
    <location>
        <begin position="1"/>
        <end position="38"/>
    </location>
</feature>
<reference evidence="2" key="1">
    <citation type="submission" date="2021-08" db="EMBL/GenBank/DDBJ databases">
        <authorList>
            <person name="Stevens D.C."/>
        </authorList>
    </citation>
    <scope>NUCLEOTIDE SEQUENCE</scope>
    <source>
        <strain evidence="2">DSM 53165</strain>
    </source>
</reference>
<protein>
    <recommendedName>
        <fullName evidence="4">Ig-like domain-containing protein</fullName>
    </recommendedName>
</protein>
<organism evidence="2 3">
    <name type="scientific">Nannocystis pusilla</name>
    <dbReference type="NCBI Taxonomy" id="889268"/>
    <lineage>
        <taxon>Bacteria</taxon>
        <taxon>Pseudomonadati</taxon>
        <taxon>Myxococcota</taxon>
        <taxon>Polyangia</taxon>
        <taxon>Nannocystales</taxon>
        <taxon>Nannocystaceae</taxon>
        <taxon>Nannocystis</taxon>
    </lineage>
</organism>
<dbReference type="RefSeq" id="WP_224192497.1">
    <property type="nucleotide sequence ID" value="NZ_JAIRAU010000019.1"/>
</dbReference>
<keyword evidence="3" id="KW-1185">Reference proteome</keyword>
<proteinExistence type="predicted"/>
<evidence type="ECO:0008006" key="4">
    <source>
        <dbReference type="Google" id="ProtNLM"/>
    </source>
</evidence>